<keyword evidence="2" id="KW-1185">Reference proteome</keyword>
<protein>
    <submittedName>
        <fullName evidence="1">Uncharacterized protein</fullName>
    </submittedName>
</protein>
<reference evidence="1" key="1">
    <citation type="submission" date="2022-07" db="EMBL/GenBank/DDBJ databases">
        <title>The genome of Lyophyllum shimeji provides insight into the initial evolution of ectomycorrhizal fungal genome.</title>
        <authorList>
            <person name="Kobayashi Y."/>
            <person name="Shibata T."/>
            <person name="Hirakawa H."/>
            <person name="Shigenobu S."/>
            <person name="Nishiyama T."/>
            <person name="Yamada A."/>
            <person name="Hasebe M."/>
            <person name="Kawaguchi M."/>
        </authorList>
    </citation>
    <scope>NUCLEOTIDE SEQUENCE</scope>
    <source>
        <strain evidence="1">AT787</strain>
    </source>
</reference>
<dbReference type="OrthoDB" id="2998255at2759"/>
<dbReference type="AlphaFoldDB" id="A0A9P3PQ16"/>
<dbReference type="EMBL" id="BRPK01000007">
    <property type="protein sequence ID" value="GLB39950.1"/>
    <property type="molecule type" value="Genomic_DNA"/>
</dbReference>
<proteinExistence type="predicted"/>
<dbReference type="Proteomes" id="UP001063166">
    <property type="component" value="Unassembled WGS sequence"/>
</dbReference>
<name>A0A9P3PQ16_LYOSH</name>
<organism evidence="1 2">
    <name type="scientific">Lyophyllum shimeji</name>
    <name type="common">Hon-shimeji</name>
    <name type="synonym">Tricholoma shimeji</name>
    <dbReference type="NCBI Taxonomy" id="47721"/>
    <lineage>
        <taxon>Eukaryota</taxon>
        <taxon>Fungi</taxon>
        <taxon>Dikarya</taxon>
        <taxon>Basidiomycota</taxon>
        <taxon>Agaricomycotina</taxon>
        <taxon>Agaricomycetes</taxon>
        <taxon>Agaricomycetidae</taxon>
        <taxon>Agaricales</taxon>
        <taxon>Tricholomatineae</taxon>
        <taxon>Lyophyllaceae</taxon>
        <taxon>Lyophyllum</taxon>
    </lineage>
</organism>
<evidence type="ECO:0000313" key="1">
    <source>
        <dbReference type="EMBL" id="GLB39950.1"/>
    </source>
</evidence>
<accession>A0A9P3PQ16</accession>
<gene>
    <name evidence="1" type="ORF">LshimejAT787_0704600</name>
</gene>
<evidence type="ECO:0000313" key="2">
    <source>
        <dbReference type="Proteomes" id="UP001063166"/>
    </source>
</evidence>
<sequence>MRCKVSGEAFSAAAGSAKRKTGKTGISLVVACAPSSDLVVKGGGWSVFTAHASGANPEEIRPLMLREWTAVGVSEEDLQSGLRDSRTMRASYGSLVPPGGAQNPSEVAKVKELFEVMPFWEQEIV</sequence>
<comment type="caution">
    <text evidence="1">The sequence shown here is derived from an EMBL/GenBank/DDBJ whole genome shotgun (WGS) entry which is preliminary data.</text>
</comment>